<evidence type="ECO:0000259" key="2">
    <source>
        <dbReference type="PROSITE" id="PS50106"/>
    </source>
</evidence>
<evidence type="ECO:0000313" key="5">
    <source>
        <dbReference type="WBParaSite" id="HNAJ_0001022101-mRNA-1"/>
    </source>
</evidence>
<dbReference type="SUPFAM" id="SSF50156">
    <property type="entry name" value="PDZ domain-like"/>
    <property type="match status" value="1"/>
</dbReference>
<evidence type="ECO:0000313" key="3">
    <source>
        <dbReference type="EMBL" id="VDO07451.1"/>
    </source>
</evidence>
<reference evidence="5" key="1">
    <citation type="submission" date="2017-02" db="UniProtKB">
        <authorList>
            <consortium name="WormBaseParasite"/>
        </authorList>
    </citation>
    <scope>IDENTIFICATION</scope>
</reference>
<dbReference type="Pfam" id="PF00595">
    <property type="entry name" value="PDZ"/>
    <property type="match status" value="1"/>
</dbReference>
<sequence>MDTQDDKVTFFTDQNASQSQPAADIRDYARQLSERRKLEDQKRKEERFLRRSLRHSEKLRALALAKKASKDFKEIAASRSNESIDSVNETPFAFRATNYADFIRELREKLSKYDLENGENSDIDDIGDREWEWLINKVSGTSVLQAFRLHDTLAIALEETRAKMGDLPMNRWAGDAVAIKSLNETLNELRFIPRNERSPAMNELFRILHKPQLVATLSSFDDVARVWSEMSDDVRPIDEPPYDELSTDDTVERTVYPSPVEGCYKILAVDDQGHTVTTPDGTTLVNVILQKRDEDFFGATVRSEGSAIVIGRIISGGLIERTGLLNEGDELLSVNGVDLMGKDIDNVSYILSSLGGHIDLLVAPIVPITEASLFQDEPVVI</sequence>
<dbReference type="WBParaSite" id="HNAJ_0001022101-mRNA-1">
    <property type="protein sequence ID" value="HNAJ_0001022101-mRNA-1"/>
    <property type="gene ID" value="HNAJ_0001022101"/>
</dbReference>
<dbReference type="STRING" id="102285.A0A0R3TRK2"/>
<dbReference type="PANTHER" id="PTHR23122">
    <property type="entry name" value="MEMBRANE-ASSOCIATED GUANYLATE KINASE MAGUK"/>
    <property type="match status" value="1"/>
</dbReference>
<dbReference type="OrthoDB" id="43580at2759"/>
<keyword evidence="4" id="KW-1185">Reference proteome</keyword>
<protein>
    <submittedName>
        <fullName evidence="5">PDZ domain-containing protein</fullName>
    </submittedName>
</protein>
<organism evidence="5">
    <name type="scientific">Rodentolepis nana</name>
    <name type="common">Dwarf tapeworm</name>
    <name type="synonym">Hymenolepis nana</name>
    <dbReference type="NCBI Taxonomy" id="102285"/>
    <lineage>
        <taxon>Eukaryota</taxon>
        <taxon>Metazoa</taxon>
        <taxon>Spiralia</taxon>
        <taxon>Lophotrochozoa</taxon>
        <taxon>Platyhelminthes</taxon>
        <taxon>Cestoda</taxon>
        <taxon>Eucestoda</taxon>
        <taxon>Cyclophyllidea</taxon>
        <taxon>Hymenolepididae</taxon>
        <taxon>Rodentolepis</taxon>
    </lineage>
</organism>
<evidence type="ECO:0000313" key="4">
    <source>
        <dbReference type="Proteomes" id="UP000278807"/>
    </source>
</evidence>
<dbReference type="InterPro" id="IPR036034">
    <property type="entry name" value="PDZ_sf"/>
</dbReference>
<dbReference type="Proteomes" id="UP000278807">
    <property type="component" value="Unassembled WGS sequence"/>
</dbReference>
<reference evidence="3 4" key="2">
    <citation type="submission" date="2018-11" db="EMBL/GenBank/DDBJ databases">
        <authorList>
            <consortium name="Pathogen Informatics"/>
        </authorList>
    </citation>
    <scope>NUCLEOTIDE SEQUENCE [LARGE SCALE GENOMIC DNA]</scope>
</reference>
<name>A0A0R3TRK2_RODNA</name>
<evidence type="ECO:0000256" key="1">
    <source>
        <dbReference type="SAM" id="MobiDB-lite"/>
    </source>
</evidence>
<dbReference type="AlphaFoldDB" id="A0A0R3TRK2"/>
<proteinExistence type="predicted"/>
<dbReference type="PROSITE" id="PS50106">
    <property type="entry name" value="PDZ"/>
    <property type="match status" value="1"/>
</dbReference>
<dbReference type="Gene3D" id="2.30.42.10">
    <property type="match status" value="1"/>
</dbReference>
<dbReference type="EMBL" id="UZAE01012938">
    <property type="protein sequence ID" value="VDO07451.1"/>
    <property type="molecule type" value="Genomic_DNA"/>
</dbReference>
<feature type="domain" description="PDZ" evidence="2">
    <location>
        <begin position="286"/>
        <end position="366"/>
    </location>
</feature>
<feature type="compositionally biased region" description="Polar residues" evidence="1">
    <location>
        <begin position="11"/>
        <end position="21"/>
    </location>
</feature>
<dbReference type="InterPro" id="IPR050716">
    <property type="entry name" value="MAGUK"/>
</dbReference>
<dbReference type="InterPro" id="IPR001478">
    <property type="entry name" value="PDZ"/>
</dbReference>
<accession>A0A0R3TRK2</accession>
<gene>
    <name evidence="3" type="ORF">HNAJ_LOCUS10216</name>
</gene>
<feature type="region of interest" description="Disordered" evidence="1">
    <location>
        <begin position="1"/>
        <end position="24"/>
    </location>
</feature>
<dbReference type="SMART" id="SM00228">
    <property type="entry name" value="PDZ"/>
    <property type="match status" value="1"/>
</dbReference>